<evidence type="ECO:0000259" key="6">
    <source>
        <dbReference type="Pfam" id="PF03446"/>
    </source>
</evidence>
<dbReference type="Gene3D" id="1.10.1040.10">
    <property type="entry name" value="N-(1-d-carboxylethyl)-l-norvaline Dehydrogenase, domain 2"/>
    <property type="match status" value="1"/>
</dbReference>
<accession>A0A365HDW0</accession>
<keyword evidence="2" id="KW-0560">Oxidoreductase</keyword>
<dbReference type="InterPro" id="IPR006115">
    <property type="entry name" value="6PGDH_NADP-bd"/>
</dbReference>
<evidence type="ECO:0000256" key="1">
    <source>
        <dbReference type="ARBA" id="ARBA00009080"/>
    </source>
</evidence>
<feature type="active site" evidence="4">
    <location>
        <position position="158"/>
    </location>
</feature>
<protein>
    <submittedName>
        <fullName evidence="8">NAD(P)-dependent oxidoreductase</fullName>
    </submittedName>
</protein>
<feature type="domain" description="6-phosphogluconate dehydrogenase NADP-binding" evidence="6">
    <location>
        <begin position="1"/>
        <end position="146"/>
    </location>
</feature>
<dbReference type="InterPro" id="IPR036291">
    <property type="entry name" value="NAD(P)-bd_dom_sf"/>
</dbReference>
<dbReference type="SUPFAM" id="SSF48179">
    <property type="entry name" value="6-phosphogluconate dehydrogenase C-terminal domain-like"/>
    <property type="match status" value="1"/>
</dbReference>
<comment type="caution">
    <text evidence="8">The sequence shown here is derived from an EMBL/GenBank/DDBJ whole genome shotgun (WGS) entry which is preliminary data.</text>
</comment>
<keyword evidence="9" id="KW-1185">Reference proteome</keyword>
<reference evidence="8 9" key="1">
    <citation type="submission" date="2018-06" db="EMBL/GenBank/DDBJ databases">
        <title>Actinomadura craniellae sp. nov. isolated from marine sponge Craniella sp.</title>
        <authorList>
            <person name="Li L."/>
            <person name="Xu Q.H."/>
            <person name="Lin H.W."/>
            <person name="Lu Y.H."/>
        </authorList>
    </citation>
    <scope>NUCLEOTIDE SEQUENCE [LARGE SCALE GENOMIC DNA]</scope>
    <source>
        <strain evidence="8 9">LHW63021</strain>
    </source>
</reference>
<dbReference type="SUPFAM" id="SSF51735">
    <property type="entry name" value="NAD(P)-binding Rossmann-fold domains"/>
    <property type="match status" value="1"/>
</dbReference>
<gene>
    <name evidence="8" type="ORF">DPM19_02235</name>
</gene>
<proteinExistence type="inferred from homology"/>
<dbReference type="AlphaFoldDB" id="A0A365HDW0"/>
<dbReference type="PIRSF" id="PIRSF000103">
    <property type="entry name" value="HIBADH"/>
    <property type="match status" value="1"/>
</dbReference>
<dbReference type="InterPro" id="IPR008927">
    <property type="entry name" value="6-PGluconate_DH-like_C_sf"/>
</dbReference>
<dbReference type="OrthoDB" id="3185659at2"/>
<evidence type="ECO:0000256" key="5">
    <source>
        <dbReference type="SAM" id="MobiDB-lite"/>
    </source>
</evidence>
<dbReference type="InterPro" id="IPR029154">
    <property type="entry name" value="HIBADH-like_NADP-bd"/>
</dbReference>
<dbReference type="PANTHER" id="PTHR43060:SF15">
    <property type="entry name" value="3-HYDROXYISOBUTYRATE DEHYDROGENASE-LIKE 1, MITOCHONDRIAL-RELATED"/>
    <property type="match status" value="1"/>
</dbReference>
<keyword evidence="3" id="KW-0520">NAD</keyword>
<evidence type="ECO:0000256" key="4">
    <source>
        <dbReference type="PIRSR" id="PIRSR000103-1"/>
    </source>
</evidence>
<dbReference type="Proteomes" id="UP000251891">
    <property type="component" value="Unassembled WGS sequence"/>
</dbReference>
<comment type="similarity">
    <text evidence="1">Belongs to the HIBADH-related family.</text>
</comment>
<dbReference type="Pfam" id="PF03446">
    <property type="entry name" value="NAD_binding_2"/>
    <property type="match status" value="1"/>
</dbReference>
<evidence type="ECO:0000256" key="3">
    <source>
        <dbReference type="ARBA" id="ARBA00023027"/>
    </source>
</evidence>
<feature type="domain" description="3-hydroxyisobutyrate dehydrogenase-like NAD-binding" evidence="7">
    <location>
        <begin position="152"/>
        <end position="245"/>
    </location>
</feature>
<dbReference type="GO" id="GO:0051287">
    <property type="term" value="F:NAD binding"/>
    <property type="evidence" value="ECO:0007669"/>
    <property type="project" value="InterPro"/>
</dbReference>
<evidence type="ECO:0000259" key="7">
    <source>
        <dbReference type="Pfam" id="PF14833"/>
    </source>
</evidence>
<dbReference type="Gene3D" id="3.40.50.720">
    <property type="entry name" value="NAD(P)-binding Rossmann-like Domain"/>
    <property type="match status" value="1"/>
</dbReference>
<evidence type="ECO:0000256" key="2">
    <source>
        <dbReference type="ARBA" id="ARBA00023002"/>
    </source>
</evidence>
<organism evidence="8 9">
    <name type="scientific">Actinomadura craniellae</name>
    <dbReference type="NCBI Taxonomy" id="2231787"/>
    <lineage>
        <taxon>Bacteria</taxon>
        <taxon>Bacillati</taxon>
        <taxon>Actinomycetota</taxon>
        <taxon>Actinomycetes</taxon>
        <taxon>Streptosporangiales</taxon>
        <taxon>Thermomonosporaceae</taxon>
        <taxon>Actinomadura</taxon>
    </lineage>
</organism>
<evidence type="ECO:0000313" key="9">
    <source>
        <dbReference type="Proteomes" id="UP000251891"/>
    </source>
</evidence>
<name>A0A365HDW0_9ACTN</name>
<evidence type="ECO:0000313" key="8">
    <source>
        <dbReference type="EMBL" id="RAY17295.1"/>
    </source>
</evidence>
<dbReference type="GO" id="GO:0016491">
    <property type="term" value="F:oxidoreductase activity"/>
    <property type="evidence" value="ECO:0007669"/>
    <property type="project" value="UniProtKB-KW"/>
</dbReference>
<dbReference type="EMBL" id="QLYX01000001">
    <property type="protein sequence ID" value="RAY17295.1"/>
    <property type="molecule type" value="Genomic_DNA"/>
</dbReference>
<dbReference type="Pfam" id="PF14833">
    <property type="entry name" value="NAD_binding_11"/>
    <property type="match status" value="1"/>
</dbReference>
<dbReference type="InterPro" id="IPR013328">
    <property type="entry name" value="6PGD_dom2"/>
</dbReference>
<sequence length="284" mass="28387">MGGPMVRRLLAAGHRVTVLELSPAARAELAGDGADVTTDVREVAAGEVIGVCVHTDAQVRAACLDSGLIDAMAPGSALVVHTTCSPRTIDLLGEHAERRGVAVVDAAISGGPHDIAAGRITLFVGGSADAVERVRPFLAAYGDPILSLGPRGTGQRVKLINNAVFAANIGLLAQAVAVAAELDVPEASLLRSLRHGSGTSRALDGVAASGSVAGFAEAVGEFLGKDIAVVQQITAELGVGLGALDDAHRVLVPLFAPASDPPADPSSGPSAGPPQPSTPEVGAP</sequence>
<dbReference type="InterPro" id="IPR015815">
    <property type="entry name" value="HIBADH-related"/>
</dbReference>
<dbReference type="PANTHER" id="PTHR43060">
    <property type="entry name" value="3-HYDROXYISOBUTYRATE DEHYDROGENASE-LIKE 1, MITOCHONDRIAL-RELATED"/>
    <property type="match status" value="1"/>
</dbReference>
<dbReference type="GO" id="GO:0050661">
    <property type="term" value="F:NADP binding"/>
    <property type="evidence" value="ECO:0007669"/>
    <property type="project" value="InterPro"/>
</dbReference>
<feature type="region of interest" description="Disordered" evidence="5">
    <location>
        <begin position="255"/>
        <end position="284"/>
    </location>
</feature>